<evidence type="ECO:0000256" key="3">
    <source>
        <dbReference type="ARBA" id="ARBA00006529"/>
    </source>
</evidence>
<gene>
    <name evidence="21" type="ORF">PAXINDRAFT_18396</name>
</gene>
<keyword evidence="6 18" id="KW-0728">SH3 domain</keyword>
<evidence type="ECO:0000256" key="5">
    <source>
        <dbReference type="ARBA" id="ARBA00012406"/>
    </source>
</evidence>
<dbReference type="SMART" id="SM00326">
    <property type="entry name" value="SH3"/>
    <property type="match status" value="1"/>
</dbReference>
<reference evidence="22" key="2">
    <citation type="submission" date="2015-01" db="EMBL/GenBank/DDBJ databases">
        <title>Evolutionary Origins and Diversification of the Mycorrhizal Mutualists.</title>
        <authorList>
            <consortium name="DOE Joint Genome Institute"/>
            <consortium name="Mycorrhizal Genomics Consortium"/>
            <person name="Kohler A."/>
            <person name="Kuo A."/>
            <person name="Nagy L.G."/>
            <person name="Floudas D."/>
            <person name="Copeland A."/>
            <person name="Barry K.W."/>
            <person name="Cichocki N."/>
            <person name="Veneault-Fourrey C."/>
            <person name="LaButti K."/>
            <person name="Lindquist E.A."/>
            <person name="Lipzen A."/>
            <person name="Lundell T."/>
            <person name="Morin E."/>
            <person name="Murat C."/>
            <person name="Riley R."/>
            <person name="Ohm R."/>
            <person name="Sun H."/>
            <person name="Tunlid A."/>
            <person name="Henrissat B."/>
            <person name="Grigoriev I.V."/>
            <person name="Hibbett D.S."/>
            <person name="Martin F."/>
        </authorList>
    </citation>
    <scope>NUCLEOTIDE SEQUENCE [LARGE SCALE GENOMIC DNA]</scope>
    <source>
        <strain evidence="22">ATCC 200175</strain>
    </source>
</reference>
<keyword evidence="14" id="KW-0346">Stress response</keyword>
<proteinExistence type="inferred from homology"/>
<dbReference type="Pfam" id="PF00018">
    <property type="entry name" value="SH3_1"/>
    <property type="match status" value="1"/>
</dbReference>
<evidence type="ECO:0000256" key="12">
    <source>
        <dbReference type="ARBA" id="ARBA00022840"/>
    </source>
</evidence>
<keyword evidence="22" id="KW-1185">Reference proteome</keyword>
<evidence type="ECO:0000256" key="4">
    <source>
        <dbReference type="ARBA" id="ARBA00009739"/>
    </source>
</evidence>
<keyword evidence="8" id="KW-0808">Transferase</keyword>
<feature type="domain" description="Protein kinase" evidence="20">
    <location>
        <begin position="16"/>
        <end position="293"/>
    </location>
</feature>
<dbReference type="CDD" id="cd11855">
    <property type="entry name" value="SH3_Sho1p"/>
    <property type="match status" value="1"/>
</dbReference>
<dbReference type="InterPro" id="IPR001452">
    <property type="entry name" value="SH3_domain"/>
</dbReference>
<dbReference type="InterPro" id="IPR008266">
    <property type="entry name" value="Tyr_kinase_AS"/>
</dbReference>
<dbReference type="Gene3D" id="1.10.510.10">
    <property type="entry name" value="Transferase(Phosphotransferase) domain 1"/>
    <property type="match status" value="1"/>
</dbReference>
<evidence type="ECO:0000313" key="22">
    <source>
        <dbReference type="Proteomes" id="UP000053647"/>
    </source>
</evidence>
<dbReference type="EC" id="2.7.11.25" evidence="5"/>
<dbReference type="InterPro" id="IPR001245">
    <property type="entry name" value="Ser-Thr/Tyr_kinase_cat_dom"/>
</dbReference>
<dbReference type="InterPro" id="IPR036028">
    <property type="entry name" value="SH3-like_dom_sf"/>
</dbReference>
<evidence type="ECO:0000256" key="18">
    <source>
        <dbReference type="PROSITE-ProRule" id="PRU00192"/>
    </source>
</evidence>
<comment type="catalytic activity">
    <reaction evidence="17">
        <text>L-seryl-[protein] + ATP = O-phospho-L-seryl-[protein] + ADP + H(+)</text>
        <dbReference type="Rhea" id="RHEA:17989"/>
        <dbReference type="Rhea" id="RHEA-COMP:9863"/>
        <dbReference type="Rhea" id="RHEA-COMP:11604"/>
        <dbReference type="ChEBI" id="CHEBI:15378"/>
        <dbReference type="ChEBI" id="CHEBI:29999"/>
        <dbReference type="ChEBI" id="CHEBI:30616"/>
        <dbReference type="ChEBI" id="CHEBI:83421"/>
        <dbReference type="ChEBI" id="CHEBI:456216"/>
        <dbReference type="EC" id="2.7.11.25"/>
    </reaction>
</comment>
<comment type="cofactor">
    <cofactor evidence="1">
        <name>Mg(2+)</name>
        <dbReference type="ChEBI" id="CHEBI:18420"/>
    </cofactor>
</comment>
<dbReference type="InterPro" id="IPR035522">
    <property type="entry name" value="Sho1_SH3"/>
</dbReference>
<keyword evidence="11" id="KW-0418">Kinase</keyword>
<evidence type="ECO:0000256" key="6">
    <source>
        <dbReference type="ARBA" id="ARBA00022443"/>
    </source>
</evidence>
<keyword evidence="9" id="KW-0812">Transmembrane</keyword>
<sequence length="444" mass="49020">MEKREPTLDLTGNIRRLGEHPCAGGSYGDIYKGLYDRTSGTIEVAVKALRFSLMLNQGGQYSSSELPDSFRRELGIWRRLDHPNIVPFLGTTSGFGPYISMVAMWMPNGTLGGVLETYGDGLSITNRFGLLQDIAAGLEYLHSRSVIHGDLSPNNVLIDETNHARLVDFGFSSIIGGSPQGLTYLEWSTRRPGTIRWAAPEQFQLADGRVLCCLRMSAGLNIDSLGLIRKTTVGESPGRPSSRAIEDGHWAFIQECWQPAATRLSAKEVVGGTKRMNNILMIIAKSVGGFAFIAGLRMLITRWPLPALSSKCVTSGCQLLYPCTNHDTAVTRSQRVVSRSQPVRDLGFLSTTPMLTTTWPYPVLRNPYPVLSFPCITAQAPEQESYLYKARGLYSYNASPDDPNEISFTRGEILDIVDKQGKWWQAKKFDGTIGIAPSNYLQIL</sequence>
<dbReference type="HOGENOM" id="CLU_616917_0_0_1"/>
<dbReference type="PRINTS" id="PR00452">
    <property type="entry name" value="SH3DOMAIN"/>
</dbReference>
<evidence type="ECO:0000313" key="21">
    <source>
        <dbReference type="EMBL" id="KIJ08472.1"/>
    </source>
</evidence>
<evidence type="ECO:0000256" key="15">
    <source>
        <dbReference type="ARBA" id="ARBA00023136"/>
    </source>
</evidence>
<evidence type="ECO:0000256" key="7">
    <source>
        <dbReference type="ARBA" id="ARBA00022475"/>
    </source>
</evidence>
<dbReference type="PANTHER" id="PTHR44329">
    <property type="entry name" value="SERINE/THREONINE-PROTEIN KINASE TNNI3K-RELATED"/>
    <property type="match status" value="1"/>
</dbReference>
<evidence type="ECO:0000256" key="17">
    <source>
        <dbReference type="ARBA" id="ARBA00048329"/>
    </source>
</evidence>
<evidence type="ECO:0000256" key="2">
    <source>
        <dbReference type="ARBA" id="ARBA00004651"/>
    </source>
</evidence>
<evidence type="ECO:0000256" key="8">
    <source>
        <dbReference type="ARBA" id="ARBA00022679"/>
    </source>
</evidence>
<organism evidence="21 22">
    <name type="scientific">Paxillus involutus ATCC 200175</name>
    <dbReference type="NCBI Taxonomy" id="664439"/>
    <lineage>
        <taxon>Eukaryota</taxon>
        <taxon>Fungi</taxon>
        <taxon>Dikarya</taxon>
        <taxon>Basidiomycota</taxon>
        <taxon>Agaricomycotina</taxon>
        <taxon>Agaricomycetes</taxon>
        <taxon>Agaricomycetidae</taxon>
        <taxon>Boletales</taxon>
        <taxon>Paxilineae</taxon>
        <taxon>Paxillaceae</taxon>
        <taxon>Paxillus</taxon>
    </lineage>
</organism>
<keyword evidence="15" id="KW-0472">Membrane</keyword>
<evidence type="ECO:0000256" key="16">
    <source>
        <dbReference type="ARBA" id="ARBA00047559"/>
    </source>
</evidence>
<evidence type="ECO:0000256" key="14">
    <source>
        <dbReference type="ARBA" id="ARBA00023016"/>
    </source>
</evidence>
<comment type="catalytic activity">
    <reaction evidence="16">
        <text>L-threonyl-[protein] + ATP = O-phospho-L-threonyl-[protein] + ADP + H(+)</text>
        <dbReference type="Rhea" id="RHEA:46608"/>
        <dbReference type="Rhea" id="RHEA-COMP:11060"/>
        <dbReference type="Rhea" id="RHEA-COMP:11605"/>
        <dbReference type="ChEBI" id="CHEBI:15378"/>
        <dbReference type="ChEBI" id="CHEBI:30013"/>
        <dbReference type="ChEBI" id="CHEBI:30616"/>
        <dbReference type="ChEBI" id="CHEBI:61977"/>
        <dbReference type="ChEBI" id="CHEBI:456216"/>
        <dbReference type="EC" id="2.7.11.25"/>
    </reaction>
</comment>
<evidence type="ECO:0000256" key="13">
    <source>
        <dbReference type="ARBA" id="ARBA00022989"/>
    </source>
</evidence>
<evidence type="ECO:0000256" key="1">
    <source>
        <dbReference type="ARBA" id="ARBA00001946"/>
    </source>
</evidence>
<dbReference type="OrthoDB" id="5983572at2759"/>
<dbReference type="Proteomes" id="UP000053647">
    <property type="component" value="Unassembled WGS sequence"/>
</dbReference>
<comment type="similarity">
    <text evidence="3">Belongs to the protein kinase superfamily. STE Ser/Thr protein kinase family. MAP kinase kinase kinase subfamily.</text>
</comment>
<keyword evidence="10" id="KW-0547">Nucleotide-binding</keyword>
<dbReference type="InterPro" id="IPR011009">
    <property type="entry name" value="Kinase-like_dom_sf"/>
</dbReference>
<reference evidence="21 22" key="1">
    <citation type="submission" date="2014-06" db="EMBL/GenBank/DDBJ databases">
        <authorList>
            <consortium name="DOE Joint Genome Institute"/>
            <person name="Kuo A."/>
            <person name="Kohler A."/>
            <person name="Nagy L.G."/>
            <person name="Floudas D."/>
            <person name="Copeland A."/>
            <person name="Barry K.W."/>
            <person name="Cichocki N."/>
            <person name="Veneault-Fourrey C."/>
            <person name="LaButti K."/>
            <person name="Lindquist E.A."/>
            <person name="Lipzen A."/>
            <person name="Lundell T."/>
            <person name="Morin E."/>
            <person name="Murat C."/>
            <person name="Sun H."/>
            <person name="Tunlid A."/>
            <person name="Henrissat B."/>
            <person name="Grigoriev I.V."/>
            <person name="Hibbett D.S."/>
            <person name="Martin F."/>
            <person name="Nordberg H.P."/>
            <person name="Cantor M.N."/>
            <person name="Hua S.X."/>
        </authorList>
    </citation>
    <scope>NUCLEOTIDE SEQUENCE [LARGE SCALE GENOMIC DNA]</scope>
    <source>
        <strain evidence="21 22">ATCC 200175</strain>
    </source>
</reference>
<dbReference type="PROSITE" id="PS00109">
    <property type="entry name" value="PROTEIN_KINASE_TYR"/>
    <property type="match status" value="1"/>
</dbReference>
<comment type="similarity">
    <text evidence="4">Belongs to the SHO1 family.</text>
</comment>
<protein>
    <recommendedName>
        <fullName evidence="5">mitogen-activated protein kinase kinase kinase</fullName>
        <ecNumber evidence="5">2.7.11.25</ecNumber>
    </recommendedName>
</protein>
<feature type="domain" description="SH3" evidence="19">
    <location>
        <begin position="385"/>
        <end position="444"/>
    </location>
</feature>
<dbReference type="GO" id="GO:0004709">
    <property type="term" value="F:MAP kinase kinase kinase activity"/>
    <property type="evidence" value="ECO:0007669"/>
    <property type="project" value="UniProtKB-EC"/>
</dbReference>
<evidence type="ECO:0000256" key="9">
    <source>
        <dbReference type="ARBA" id="ARBA00022692"/>
    </source>
</evidence>
<evidence type="ECO:0000256" key="10">
    <source>
        <dbReference type="ARBA" id="ARBA00022741"/>
    </source>
</evidence>
<name>A0A0C9TL11_PAXIN</name>
<dbReference type="SUPFAM" id="SSF50044">
    <property type="entry name" value="SH3-domain"/>
    <property type="match status" value="1"/>
</dbReference>
<evidence type="ECO:0000259" key="20">
    <source>
        <dbReference type="PROSITE" id="PS50011"/>
    </source>
</evidence>
<accession>A0A0C9TL11</accession>
<dbReference type="InterPro" id="IPR000719">
    <property type="entry name" value="Prot_kinase_dom"/>
</dbReference>
<keyword evidence="7" id="KW-1003">Cell membrane</keyword>
<dbReference type="GO" id="GO:0005524">
    <property type="term" value="F:ATP binding"/>
    <property type="evidence" value="ECO:0007669"/>
    <property type="project" value="UniProtKB-KW"/>
</dbReference>
<dbReference type="Pfam" id="PF07714">
    <property type="entry name" value="PK_Tyr_Ser-Thr"/>
    <property type="match status" value="1"/>
</dbReference>
<keyword evidence="12" id="KW-0067">ATP-binding</keyword>
<dbReference type="AlphaFoldDB" id="A0A0C9TL11"/>
<dbReference type="Gene3D" id="2.30.30.40">
    <property type="entry name" value="SH3 Domains"/>
    <property type="match status" value="1"/>
</dbReference>
<evidence type="ECO:0000259" key="19">
    <source>
        <dbReference type="PROSITE" id="PS50002"/>
    </source>
</evidence>
<evidence type="ECO:0000256" key="11">
    <source>
        <dbReference type="ARBA" id="ARBA00022777"/>
    </source>
</evidence>
<keyword evidence="13" id="KW-1133">Transmembrane helix</keyword>
<comment type="subcellular location">
    <subcellularLocation>
        <location evidence="2">Cell membrane</location>
        <topology evidence="2">Multi-pass membrane protein</topology>
    </subcellularLocation>
</comment>
<dbReference type="PANTHER" id="PTHR44329:SF288">
    <property type="entry name" value="MITOGEN-ACTIVATED PROTEIN KINASE KINASE KINASE 20"/>
    <property type="match status" value="1"/>
</dbReference>
<dbReference type="EMBL" id="KN819614">
    <property type="protein sequence ID" value="KIJ08472.1"/>
    <property type="molecule type" value="Genomic_DNA"/>
</dbReference>
<dbReference type="PROSITE" id="PS50011">
    <property type="entry name" value="PROTEIN_KINASE_DOM"/>
    <property type="match status" value="1"/>
</dbReference>
<dbReference type="SUPFAM" id="SSF56112">
    <property type="entry name" value="Protein kinase-like (PK-like)"/>
    <property type="match status" value="1"/>
</dbReference>
<dbReference type="InterPro" id="IPR051681">
    <property type="entry name" value="Ser/Thr_Kinases-Pseudokinases"/>
</dbReference>
<dbReference type="PROSITE" id="PS50002">
    <property type="entry name" value="SH3"/>
    <property type="match status" value="1"/>
</dbReference>
<dbReference type="GO" id="GO:0005886">
    <property type="term" value="C:plasma membrane"/>
    <property type="evidence" value="ECO:0007669"/>
    <property type="project" value="UniProtKB-SubCell"/>
</dbReference>